<protein>
    <submittedName>
        <fullName evidence="2">ScyD/ScyE family protein</fullName>
    </submittedName>
</protein>
<dbReference type="OrthoDB" id="928769at2"/>
<evidence type="ECO:0000256" key="1">
    <source>
        <dbReference type="SAM" id="SignalP"/>
    </source>
</evidence>
<dbReference type="RefSeq" id="WP_139012634.1">
    <property type="nucleotide sequence ID" value="NZ_VBSN01000038.1"/>
</dbReference>
<dbReference type="AlphaFoldDB" id="A0A5M8QX85"/>
<accession>A0A5M8QX85</accession>
<dbReference type="Gene3D" id="2.40.10.500">
    <property type="match status" value="1"/>
</dbReference>
<dbReference type="EMBL" id="VBSN01000038">
    <property type="protein sequence ID" value="KAA6439384.1"/>
    <property type="molecule type" value="Genomic_DNA"/>
</dbReference>
<keyword evidence="1" id="KW-0732">Signal</keyword>
<evidence type="ECO:0000313" key="2">
    <source>
        <dbReference type="EMBL" id="KAA6439384.1"/>
    </source>
</evidence>
<reference evidence="2 3" key="1">
    <citation type="submission" date="2019-05" db="EMBL/GenBank/DDBJ databases">
        <authorList>
            <person name="Qu J.-H."/>
        </authorList>
    </citation>
    <scope>NUCLEOTIDE SEQUENCE [LARGE SCALE GENOMIC DNA]</scope>
    <source>
        <strain evidence="2 3">NS28</strain>
    </source>
</reference>
<comment type="caution">
    <text evidence="2">The sequence shown here is derived from an EMBL/GenBank/DDBJ whole genome shotgun (WGS) entry which is preliminary data.</text>
</comment>
<dbReference type="InterPro" id="IPR011042">
    <property type="entry name" value="6-blade_b-propeller_TolB-like"/>
</dbReference>
<dbReference type="Proteomes" id="UP000323994">
    <property type="component" value="Unassembled WGS sequence"/>
</dbReference>
<dbReference type="NCBIfam" id="NF033206">
    <property type="entry name" value="ScyE_fam"/>
    <property type="match status" value="1"/>
</dbReference>
<organism evidence="2 3">
    <name type="scientific">Dyadobacter flavalbus</name>
    <dbReference type="NCBI Taxonomy" id="2579942"/>
    <lineage>
        <taxon>Bacteria</taxon>
        <taxon>Pseudomonadati</taxon>
        <taxon>Bacteroidota</taxon>
        <taxon>Cytophagia</taxon>
        <taxon>Cytophagales</taxon>
        <taxon>Spirosomataceae</taxon>
        <taxon>Dyadobacter</taxon>
    </lineage>
</organism>
<feature type="signal peptide" evidence="1">
    <location>
        <begin position="1"/>
        <end position="21"/>
    </location>
</feature>
<sequence>MKKSILLSFTTFLTLAIGIVACTTDHVVPIPEPARFAVTTVDTTLRSPIGLDMDGSGNLWIAEIGTGNDDGAIVMLTPGGQKTTVISGFHSTAGPESNEGLSHIKYVNGKLYILHGIDGILYVADVSNFKAGNPQIPMASLTQTDIGTYSRSLNLTDPVNSNIFDIEFDGAGNYYVADAGANAIFKWDKNTGNISLFAKIPSVAGGTIDAVPTGIVFDGSKFLVSSLTGFPFAPGNAKIFAVDLNGNVTIYKDGLTMLTHIELSANKKPLVIKFSDFALPNGFVPFSGAVLNEDGTVLAGGLMMPTDIRRTGDRQFHVISFALGHLYKLTY</sequence>
<dbReference type="Gene3D" id="2.120.10.30">
    <property type="entry name" value="TolB, C-terminal domain"/>
    <property type="match status" value="1"/>
</dbReference>
<evidence type="ECO:0000313" key="3">
    <source>
        <dbReference type="Proteomes" id="UP000323994"/>
    </source>
</evidence>
<keyword evidence="3" id="KW-1185">Reference proteome</keyword>
<dbReference type="PROSITE" id="PS51257">
    <property type="entry name" value="PROKAR_LIPOPROTEIN"/>
    <property type="match status" value="1"/>
</dbReference>
<dbReference type="SUPFAM" id="SSF63829">
    <property type="entry name" value="Calcium-dependent phosphotriesterase"/>
    <property type="match status" value="1"/>
</dbReference>
<dbReference type="InterPro" id="IPR048031">
    <property type="entry name" value="ScyD/ScyE-like"/>
</dbReference>
<name>A0A5M8QX85_9BACT</name>
<proteinExistence type="predicted"/>
<feature type="chain" id="PRO_5024436204" evidence="1">
    <location>
        <begin position="22"/>
        <end position="331"/>
    </location>
</feature>
<gene>
    <name evidence="2" type="ORF">FEM33_14080</name>
</gene>